<keyword evidence="13" id="KW-0067">ATP-binding</keyword>
<keyword evidence="14" id="KW-0946">Virion</keyword>
<dbReference type="NCBIfam" id="TIGR04198">
    <property type="entry name" value="paramyx_RNAcap"/>
    <property type="match status" value="1"/>
</dbReference>
<dbReference type="GO" id="GO:0003968">
    <property type="term" value="F:RNA-directed RNA polymerase activity"/>
    <property type="evidence" value="ECO:0007669"/>
    <property type="project" value="UniProtKB-KW"/>
</dbReference>
<dbReference type="InterPro" id="IPR014023">
    <property type="entry name" value="Mononeg_RNA_pol_cat"/>
</dbReference>
<sequence length="2125" mass="243849">MELGECLEFPEHLDLEDSDFFQDQAYSKDQKEDNSKLLFNQDYNLNSPVLNDSREDFLNVFEDPSSQKLPIISLNRREETFLRTSLNSLKNAKIFGMDEEKKFLSTNRSVNLTVGHCHELFFKDRSILSSVVTNLYPDLLKSSLEYCLKTKAVGEAYFGQSLEFPSLESFLEKENLIKWGEWFLFLHSLVLGMNCRSEEELSHAFSWTKKITSYKVIPSKKGEEGSEGNFLEKGVIINTPFLDGIVLWREFLLIPCKKLLLNKNQVMMYKDTLLARTQSMISILIDGGEMMLDRMNNLEKLYQIGDEIIIKMGSDGYDLIKLLEPMSISRIQELSDSIKPLFPKFEEFKTHVEIKAVGFDQSSGGLSSTLYKFICKQDQFSTLLDTFSSFRHWGHPFINYKEGLKKLKHQVRLEKDIDEDYAESLASDLAFKILKNKFLEDKRWYVDLSKMDSKNIMYQFVEENTWPSQNIIEKFGDNWHRLPLTQCFEVPELLDPAQIYSDKSHSGTREEVLDFLANNRRGPVKTKKVLQTMLETPERDWRAFFTSIDENGFEPNSLIIGLKGKERELKIIGRYFALLSWDLRDYFVATEYLIKKYIVPYFGGLTMADDLLGVIKKMLSNAQGQGRDDYEMITIADHIDYEKWNNHQREESNRSVFQVMDKFLGYNNLISRTHQVFQQSWIYYAGRSDMLESRGKRIVDISKEGCYFWNGQDGGLEGLRQKGWTVVSFLVVERESRKRNTLVKVLAQGDNQIVTTHYKTRKTRTEGELLESLMEIRRNNDILMRSIIEGTNKLGLIINDDETVKSTDFLIYGKVPIIRSQMKGLPIKRWSRVNCVTNDQLPSMGSVLSSSTTNALTTCHFSSSPIESVKNHLFFCNIGIELIRRFNPALGKGFDTDSEVYKKAIEDPLGRIILIYLDPSLGGRCGTNLCRFSIRMFPDPVSEGLSFWKYIGKRCTELRSLAAEIGNPELKRREMKDLEKLLEDPTSLNFKKIPSIQGVLKNEVKRSLTKQSYKIKNNIMRLSLRFHEEEEERYIKWLLSIKPLFPKFVSECYGASFHGLVKSLIGLFSNSKSIRNICKCDYKGDLSRIVRNFEIDILRSTSDLVTKARRSSRSIWACSASLADVLRKRSWGDDIVGMTIPHPLELLGRPERSESCSGCKNSDGTVYVTALCPQGIPKKSESRGPFEPYLGSNTSEGTSILTPWEKETSIPLVRKAMRLRNSISWFIEPGSHVGKAILNNLEALTGEKWDQDLGGYQRTGSALHRFGCSRVSSGGFCANSPEGPSWIVMTSDTLGTLNEKNHDFMYQSLFIHLQGRLLVEPTKQVPGIWHSHIECKECIREIQELKLESDFEFEFKPVHHFLEKWIPNMKTAFSEKNRSISIEIKEWDIVNGGSKSYQVGKVMGYLYGDKILNRTASAEESSLYPLSIRNKLNPGEFTKGVCHGIMIAGSLSILLRRNVIKGKRIDQALMGSASWIVNELVRQEKFLHFLSGSSVLDYLLRLPHKPIASYPPNGVELGYMFRTRCLKLIERSINSPKDTVCFSRLLSTIWIFSDIRDNRIVGSLIIGSLVVMKIIKASKKTDTNWMKQMQQAYITLLGSKGEDQNPIVGEMTNCLSVLGTDSEIRHSMKSEPDWEAMTSEYDFGQEEEYGYVVSRDLDEVLLQKLDAEEESEKAPKIQNPLISSLRLAQLATGAHYKIRSLIRDQKLKYSDFMCLGDGSGGMTSCLLRENRLSRGIFNSLLDLTSTPLRGMKPGPPSAVLELGSESCRCVNLLTCWENPSNLCFSSTWRYFDKLIARERLDIDLIVIDAEFRDRKMAESIEENLLMFLFRHSKRTKVIYKSYYDRMSVEGCLILKRSQIFKKITFNVTEFTSSGSSEIYLVLEFDPNLTKTARDLDQMKILSALRKICFCFKSQREEHTRALKIAREKNLLKGIPQRVLPNGLEELISIMIYFGVESGHAMKIAGKMREEKGNPSNWLSVIFSLASNKHLDWSHYPNKPRWCSDGEVQKILCLYVSTLFIRSIWEEDLVLYKAGERFLRTGGGIVFSAKKVQIKSGKTRHDVKGLYLDDKMALLGGTIRSFFLLFGTDQKRPQRKEHDKIVREFNEGCRSKIMIEKLELEVPFWT</sequence>
<evidence type="ECO:0000256" key="15">
    <source>
        <dbReference type="ARBA" id="ARBA00022953"/>
    </source>
</evidence>
<dbReference type="InterPro" id="IPR039530">
    <property type="entry name" value="L_methyltransferase_rhabdo"/>
</dbReference>
<keyword evidence="15" id="KW-0693">Viral RNA replication</keyword>
<evidence type="ECO:0000256" key="6">
    <source>
        <dbReference type="ARBA" id="ARBA00022603"/>
    </source>
</evidence>
<evidence type="ECO:0000256" key="25">
    <source>
        <dbReference type="ARBA" id="ARBA00047370"/>
    </source>
</evidence>
<evidence type="ECO:0000256" key="8">
    <source>
        <dbReference type="ARBA" id="ARBA00022679"/>
    </source>
</evidence>
<evidence type="ECO:0000256" key="20">
    <source>
        <dbReference type="ARBA" id="ARBA00024499"/>
    </source>
</evidence>
<organism evidence="29 30">
    <name type="scientific">Curionopolis virus</name>
    <dbReference type="NCBI Taxonomy" id="490110"/>
    <lineage>
        <taxon>Viruses</taxon>
        <taxon>Riboviria</taxon>
        <taxon>Orthornavirae</taxon>
        <taxon>Negarnaviricota</taxon>
        <taxon>Haploviricotina</taxon>
        <taxon>Monjiviricetes</taxon>
        <taxon>Mononegavirales</taxon>
        <taxon>Rhabdoviridae</taxon>
        <taxon>Alpharhabdovirinae</taxon>
        <taxon>Curiovirus</taxon>
        <taxon>Curiovirus curionopolis</taxon>
    </lineage>
</organism>
<comment type="catalytic activity">
    <reaction evidence="25">
        <text>a 5'-end (5'-triphosphoguanosine)-adenylyl-adenylyl-cytidylyl-adenosine in mRNA + 2 S-adenosyl-L-methionine = a 5'-end (N(7)-methyl 5'-triphosphoguanosine)-(2'-O-methyladenylyl)-adenylyl-cytidylyl-adenosine in mRNA + 2 S-adenosyl-L-homocysteine + H(+)</text>
        <dbReference type="Rhea" id="RHEA:65376"/>
        <dbReference type="Rhea" id="RHEA-COMP:16797"/>
        <dbReference type="Rhea" id="RHEA-COMP:16798"/>
        <dbReference type="ChEBI" id="CHEBI:15378"/>
        <dbReference type="ChEBI" id="CHEBI:57856"/>
        <dbReference type="ChEBI" id="CHEBI:59789"/>
        <dbReference type="ChEBI" id="CHEBI:156483"/>
        <dbReference type="ChEBI" id="CHEBI:156484"/>
        <dbReference type="EC" id="2.1.1.375"/>
    </reaction>
</comment>
<evidence type="ECO:0000259" key="27">
    <source>
        <dbReference type="PROSITE" id="PS50526"/>
    </source>
</evidence>
<proteinExistence type="predicted"/>
<evidence type="ECO:0000256" key="24">
    <source>
        <dbReference type="ARBA" id="ARBA00047332"/>
    </source>
</evidence>
<keyword evidence="10" id="KW-0548">Nucleotidyltransferase</keyword>
<evidence type="ECO:0000256" key="10">
    <source>
        <dbReference type="ARBA" id="ARBA00022695"/>
    </source>
</evidence>
<keyword evidence="9" id="KW-0949">S-adenosyl-L-methionine</keyword>
<keyword evidence="18" id="KW-0511">Multifunctional enzyme</keyword>
<evidence type="ECO:0000256" key="16">
    <source>
        <dbReference type="ARBA" id="ARBA00023042"/>
    </source>
</evidence>
<dbReference type="Proteomes" id="UP000130164">
    <property type="component" value="Genome"/>
</dbReference>
<dbReference type="PROSITE" id="PS51590">
    <property type="entry name" value="SAM_MT_MNV_L"/>
    <property type="match status" value="1"/>
</dbReference>
<dbReference type="Pfam" id="PF14314">
    <property type="entry name" value="Methyltrans_Mon_2nd"/>
    <property type="match status" value="1"/>
</dbReference>
<evidence type="ECO:0000256" key="9">
    <source>
        <dbReference type="ARBA" id="ARBA00022691"/>
    </source>
</evidence>
<dbReference type="GO" id="GO:0004482">
    <property type="term" value="F:mRNA 5'-cap (guanine-N7-)-methyltransferase activity"/>
    <property type="evidence" value="ECO:0007669"/>
    <property type="project" value="InterPro"/>
</dbReference>
<dbReference type="EC" id="2.7.7.88" evidence="4"/>
<dbReference type="Pfam" id="PF21080">
    <property type="entry name" value="Methyltrans_Mon_1st"/>
    <property type="match status" value="1"/>
</dbReference>
<comment type="catalytic activity">
    <reaction evidence="19">
        <text>a 5'-end triphospho-adenylyl-adenylyl-cytidylyl-adenosine in mRNA + GDP + H(+) = a 5'-end (5'-triphosphoguanosine)-adenylyl-adenylyl-cytidylyl-adenosine in mRNA + diphosphate</text>
        <dbReference type="Rhea" id="RHEA:65436"/>
        <dbReference type="Rhea" id="RHEA-COMP:16797"/>
        <dbReference type="Rhea" id="RHEA-COMP:16799"/>
        <dbReference type="ChEBI" id="CHEBI:15378"/>
        <dbReference type="ChEBI" id="CHEBI:33019"/>
        <dbReference type="ChEBI" id="CHEBI:58189"/>
        <dbReference type="ChEBI" id="CHEBI:156484"/>
        <dbReference type="ChEBI" id="CHEBI:156503"/>
        <dbReference type="EC" id="2.7.7.88"/>
    </reaction>
</comment>
<keyword evidence="5" id="KW-0696">RNA-directed RNA polymerase</keyword>
<comment type="catalytic activity">
    <reaction evidence="20">
        <text>a 5'-end (5'-triphosphoguanosine)-(2'-O-methyladenylyl)-adenylyl-cytidylyl-adenosine in mRNA + S-adenosyl-L-methionine = a 5'-end (N(7)-methyl 5'-triphosphoguanosine)-(2'-O-methyladenylyl)-adenylyl-cytidylyl-adenosine in mRNA + S-adenosyl-L-homocysteine</text>
        <dbReference type="Rhea" id="RHEA:65440"/>
        <dbReference type="Rhea" id="RHEA-COMP:16798"/>
        <dbReference type="Rhea" id="RHEA-COMP:16801"/>
        <dbReference type="ChEBI" id="CHEBI:57856"/>
        <dbReference type="ChEBI" id="CHEBI:59789"/>
        <dbReference type="ChEBI" id="CHEBI:156482"/>
        <dbReference type="ChEBI" id="CHEBI:156483"/>
    </reaction>
</comment>
<evidence type="ECO:0000256" key="18">
    <source>
        <dbReference type="ARBA" id="ARBA00023268"/>
    </source>
</evidence>
<dbReference type="InterPro" id="IPR025786">
    <property type="entry name" value="Mononega_L_MeTrfase"/>
</dbReference>
<evidence type="ECO:0000256" key="14">
    <source>
        <dbReference type="ARBA" id="ARBA00022844"/>
    </source>
</evidence>
<keyword evidence="30" id="KW-1185">Reference proteome</keyword>
<feature type="domain" description="RdRp catalytic" evidence="27">
    <location>
        <begin position="633"/>
        <end position="820"/>
    </location>
</feature>
<keyword evidence="12" id="KW-0378">Hydrolase</keyword>
<dbReference type="Pfam" id="PF14318">
    <property type="entry name" value="Mononeg_mRNAcap"/>
    <property type="match status" value="1"/>
</dbReference>
<dbReference type="GO" id="GO:0016787">
    <property type="term" value="F:hydrolase activity"/>
    <property type="evidence" value="ECO:0007669"/>
    <property type="project" value="UniProtKB-KW"/>
</dbReference>
<keyword evidence="7" id="KW-0507">mRNA processing</keyword>
<name>A0A068J734_9RHAB</name>
<dbReference type="InterPro" id="IPR039736">
    <property type="entry name" value="L_poly_C"/>
</dbReference>
<keyword evidence="17" id="KW-1035">Host cytoplasm</keyword>
<keyword evidence="16" id="KW-0506">mRNA capping</keyword>
<evidence type="ECO:0000259" key="28">
    <source>
        <dbReference type="PROSITE" id="PS51590"/>
    </source>
</evidence>
<evidence type="ECO:0000256" key="13">
    <source>
        <dbReference type="ARBA" id="ARBA00022840"/>
    </source>
</evidence>
<evidence type="ECO:0000256" key="23">
    <source>
        <dbReference type="ARBA" id="ARBA00031012"/>
    </source>
</evidence>
<evidence type="ECO:0000256" key="22">
    <source>
        <dbReference type="ARBA" id="ARBA00030436"/>
    </source>
</evidence>
<evidence type="ECO:0000256" key="19">
    <source>
        <dbReference type="ARBA" id="ARBA00024494"/>
    </source>
</evidence>
<reference evidence="29 30" key="1">
    <citation type="submission" date="2014-04" db="EMBL/GenBank/DDBJ databases">
        <title>Curionopolis virus: a new genome of family rhabdoviridae member.</title>
        <authorList>
            <person name="Medeirosa D.B.A."/>
            <person name="Diniz Junior J.A.P."/>
            <person name="Cardoso J.F."/>
            <person name="Silva S.P."/>
            <person name="Da Silva D.E.A."/>
            <person name="Oliveira L.F."/>
            <person name="Vasconcelos J.M."/>
            <person name="Chiang J.O."/>
            <person name="Nunes M.R.T."/>
            <person name="Vianez-Junior J.L.S.G."/>
            <person name="Vasconcelos P.F.C."/>
        </authorList>
    </citation>
    <scope>NUCLEOTIDE SEQUENCE [LARGE SCALE GENOMIC DNA]</scope>
    <source>
        <strain evidence="29">BE AR 440009</strain>
    </source>
</reference>
<evidence type="ECO:0000313" key="30">
    <source>
        <dbReference type="Proteomes" id="UP000130164"/>
    </source>
</evidence>
<evidence type="ECO:0000256" key="5">
    <source>
        <dbReference type="ARBA" id="ARBA00022484"/>
    </source>
</evidence>
<protein>
    <recommendedName>
        <fullName evidence="23">Replicase</fullName>
        <ecNumber evidence="21">2.1.1.375</ecNumber>
        <ecNumber evidence="3">2.7.7.48</ecNumber>
        <ecNumber evidence="4">2.7.7.88</ecNumber>
    </recommendedName>
    <alternativeName>
        <fullName evidence="22">Transcriptase</fullName>
    </alternativeName>
</protein>
<keyword evidence="6" id="KW-0489">Methyltransferase</keyword>
<evidence type="ECO:0000256" key="1">
    <source>
        <dbReference type="ARBA" id="ARBA00004192"/>
    </source>
</evidence>
<comment type="catalytic activity">
    <reaction evidence="24">
        <text>a 5'-end (5'-triphosphoguanosine)-adenylyl-adenylyl-cytidylyl-adenosine in mRNA + S-adenosyl-L-methionine = a 5'-end (5'-triphosphoguanosine)-(2'-O-methyladenylyl)-adenylyl-cytidylyl-adenosine in mRNA + S-adenosyl-L-homocysteine + H(+)</text>
        <dbReference type="Rhea" id="RHEA:65380"/>
        <dbReference type="Rhea" id="RHEA-COMP:16797"/>
        <dbReference type="Rhea" id="RHEA-COMP:16801"/>
        <dbReference type="ChEBI" id="CHEBI:15378"/>
        <dbReference type="ChEBI" id="CHEBI:57856"/>
        <dbReference type="ChEBI" id="CHEBI:59789"/>
        <dbReference type="ChEBI" id="CHEBI:156482"/>
        <dbReference type="ChEBI" id="CHEBI:156484"/>
    </reaction>
</comment>
<evidence type="ECO:0000256" key="17">
    <source>
        <dbReference type="ARBA" id="ARBA00023200"/>
    </source>
</evidence>
<dbReference type="EC" id="2.7.7.48" evidence="3"/>
<evidence type="ECO:0000256" key="4">
    <source>
        <dbReference type="ARBA" id="ARBA00012582"/>
    </source>
</evidence>
<keyword evidence="8" id="KW-0808">Transferase</keyword>
<dbReference type="EMBL" id="KJ701190">
    <property type="protein sequence ID" value="AIE12119.1"/>
    <property type="molecule type" value="Viral_cRNA"/>
</dbReference>
<dbReference type="PROSITE" id="PS50526">
    <property type="entry name" value="RDRP_SSRNA_NEG_NONSEG"/>
    <property type="match status" value="1"/>
</dbReference>
<keyword evidence="11" id="KW-0547">Nucleotide-binding</keyword>
<evidence type="ECO:0000256" key="7">
    <source>
        <dbReference type="ARBA" id="ARBA00022664"/>
    </source>
</evidence>
<evidence type="ECO:0000256" key="21">
    <source>
        <dbReference type="ARBA" id="ARBA00026099"/>
    </source>
</evidence>
<dbReference type="InterPro" id="IPR048397">
    <property type="entry name" value="Methyltrans_Mon_CD"/>
</dbReference>
<dbReference type="GO" id="GO:0005524">
    <property type="term" value="F:ATP binding"/>
    <property type="evidence" value="ECO:0007669"/>
    <property type="project" value="UniProtKB-KW"/>
</dbReference>
<evidence type="ECO:0000256" key="2">
    <source>
        <dbReference type="ARBA" id="ARBA00004328"/>
    </source>
</evidence>
<dbReference type="InterPro" id="IPR026890">
    <property type="entry name" value="Mononeg_mRNAcap"/>
</dbReference>
<accession>A0A068J734</accession>
<dbReference type="EC" id="2.1.1.375" evidence="21"/>
<dbReference type="GO" id="GO:0030430">
    <property type="term" value="C:host cell cytoplasm"/>
    <property type="evidence" value="ECO:0007669"/>
    <property type="project" value="UniProtKB-SubCell"/>
</dbReference>
<gene>
    <name evidence="29" type="primary">L</name>
</gene>
<evidence type="ECO:0000256" key="3">
    <source>
        <dbReference type="ARBA" id="ARBA00012494"/>
    </source>
</evidence>
<comment type="catalytic activity">
    <reaction evidence="26">
        <text>GTP + H2O = GDP + phosphate + H(+)</text>
        <dbReference type="Rhea" id="RHEA:19669"/>
        <dbReference type="ChEBI" id="CHEBI:15377"/>
        <dbReference type="ChEBI" id="CHEBI:15378"/>
        <dbReference type="ChEBI" id="CHEBI:37565"/>
        <dbReference type="ChEBI" id="CHEBI:43474"/>
        <dbReference type="ChEBI" id="CHEBI:58189"/>
    </reaction>
</comment>
<dbReference type="Pfam" id="PF00946">
    <property type="entry name" value="Mononeg_RNA_pol"/>
    <property type="match status" value="1"/>
</dbReference>
<comment type="subcellular location">
    <subcellularLocation>
        <location evidence="1">Host cytoplasm</location>
    </subcellularLocation>
    <subcellularLocation>
        <location evidence="2">Virion</location>
    </subcellularLocation>
</comment>
<dbReference type="GO" id="GO:0044423">
    <property type="term" value="C:virion component"/>
    <property type="evidence" value="ECO:0007669"/>
    <property type="project" value="UniProtKB-KW"/>
</dbReference>
<evidence type="ECO:0000256" key="26">
    <source>
        <dbReference type="ARBA" id="ARBA00048548"/>
    </source>
</evidence>
<evidence type="ECO:0000256" key="11">
    <source>
        <dbReference type="ARBA" id="ARBA00022741"/>
    </source>
</evidence>
<evidence type="ECO:0000313" key="29">
    <source>
        <dbReference type="EMBL" id="AIE12119.1"/>
    </source>
</evidence>
<feature type="domain" description="Mononegavirus-type SAM-dependent 2'-O-MTase" evidence="28">
    <location>
        <begin position="1686"/>
        <end position="1881"/>
    </location>
</feature>
<evidence type="ECO:0000256" key="12">
    <source>
        <dbReference type="ARBA" id="ARBA00022801"/>
    </source>
</evidence>